<dbReference type="STRING" id="235985.SAMN05414137_11063"/>
<dbReference type="InterPro" id="IPR036736">
    <property type="entry name" value="ACP-like_sf"/>
</dbReference>
<dbReference type="InterPro" id="IPR020845">
    <property type="entry name" value="AMP-binding_CS"/>
</dbReference>
<keyword evidence="3" id="KW-0597">Phosphoprotein</keyword>
<dbReference type="GO" id="GO:0008610">
    <property type="term" value="P:lipid biosynthetic process"/>
    <property type="evidence" value="ECO:0007669"/>
    <property type="project" value="UniProtKB-ARBA"/>
</dbReference>
<reference evidence="7" key="1">
    <citation type="submission" date="2016-10" db="EMBL/GenBank/DDBJ databases">
        <authorList>
            <person name="Varghese N."/>
        </authorList>
    </citation>
    <scope>NUCLEOTIDE SEQUENCE [LARGE SCALE GENOMIC DNA]</scope>
    <source>
        <strain evidence="7">DSM 45096 / BCRC 16803 / CGMCC 4.1857 / CIP 109030 / JCM 12277 / KCTC 19219 / NBRC 100920 / 33214</strain>
    </source>
</reference>
<dbReference type="SUPFAM" id="SSF56801">
    <property type="entry name" value="Acetyl-CoA synthetase-like"/>
    <property type="match status" value="2"/>
</dbReference>
<dbReference type="GO" id="GO:0031177">
    <property type="term" value="F:phosphopantetheine binding"/>
    <property type="evidence" value="ECO:0007669"/>
    <property type="project" value="InterPro"/>
</dbReference>
<gene>
    <name evidence="6" type="ORF">SAMN05414137_11063</name>
</gene>
<dbReference type="GO" id="GO:0017000">
    <property type="term" value="P:antibiotic biosynthetic process"/>
    <property type="evidence" value="ECO:0007669"/>
    <property type="project" value="UniProtKB-ARBA"/>
</dbReference>
<name>A0A1H7RDI8_STRJI</name>
<dbReference type="SUPFAM" id="SSF52777">
    <property type="entry name" value="CoA-dependent acyltransferases"/>
    <property type="match status" value="4"/>
</dbReference>
<dbReference type="PROSITE" id="PS00455">
    <property type="entry name" value="AMP_BINDING"/>
    <property type="match status" value="1"/>
</dbReference>
<protein>
    <submittedName>
        <fullName evidence="6">Amino acid adenylation domain-containing protein</fullName>
    </submittedName>
</protein>
<evidence type="ECO:0000313" key="6">
    <source>
        <dbReference type="EMBL" id="SEL58139.1"/>
    </source>
</evidence>
<evidence type="ECO:0000313" key="7">
    <source>
        <dbReference type="Proteomes" id="UP000183015"/>
    </source>
</evidence>
<dbReference type="OrthoDB" id="2472181at2"/>
<dbReference type="InterPro" id="IPR023213">
    <property type="entry name" value="CAT-like_dom_sf"/>
</dbReference>
<dbReference type="InterPro" id="IPR000873">
    <property type="entry name" value="AMP-dep_synth/lig_dom"/>
</dbReference>
<comment type="cofactor">
    <cofactor evidence="1">
        <name>pantetheine 4'-phosphate</name>
        <dbReference type="ChEBI" id="CHEBI:47942"/>
    </cofactor>
</comment>
<dbReference type="PANTHER" id="PTHR45527">
    <property type="entry name" value="NONRIBOSOMAL PEPTIDE SYNTHETASE"/>
    <property type="match status" value="1"/>
</dbReference>
<organism evidence="6 7">
    <name type="scientific">Streptacidiphilus jiangxiensis</name>
    <dbReference type="NCBI Taxonomy" id="235985"/>
    <lineage>
        <taxon>Bacteria</taxon>
        <taxon>Bacillati</taxon>
        <taxon>Actinomycetota</taxon>
        <taxon>Actinomycetes</taxon>
        <taxon>Kitasatosporales</taxon>
        <taxon>Streptomycetaceae</taxon>
        <taxon>Streptacidiphilus</taxon>
    </lineage>
</organism>
<dbReference type="RefSeq" id="WP_042450229.1">
    <property type="nucleotide sequence ID" value="NZ_BBPN01000018.1"/>
</dbReference>
<dbReference type="Gene3D" id="3.30.300.30">
    <property type="match status" value="2"/>
</dbReference>
<dbReference type="Proteomes" id="UP000183015">
    <property type="component" value="Unassembled WGS sequence"/>
</dbReference>
<keyword evidence="2" id="KW-0596">Phosphopantetheine</keyword>
<evidence type="ECO:0000256" key="2">
    <source>
        <dbReference type="ARBA" id="ARBA00022450"/>
    </source>
</evidence>
<dbReference type="Pfam" id="PF00550">
    <property type="entry name" value="PP-binding"/>
    <property type="match status" value="2"/>
</dbReference>
<accession>A0A1H7RDI8</accession>
<dbReference type="InterPro" id="IPR045851">
    <property type="entry name" value="AMP-bd_C_sf"/>
</dbReference>
<dbReference type="CDD" id="cd05930">
    <property type="entry name" value="A_NRPS"/>
    <property type="match status" value="2"/>
</dbReference>
<dbReference type="SUPFAM" id="SSF47336">
    <property type="entry name" value="ACP-like"/>
    <property type="match status" value="2"/>
</dbReference>
<dbReference type="GO" id="GO:0044550">
    <property type="term" value="P:secondary metabolite biosynthetic process"/>
    <property type="evidence" value="ECO:0007669"/>
    <property type="project" value="TreeGrafter"/>
</dbReference>
<evidence type="ECO:0000256" key="1">
    <source>
        <dbReference type="ARBA" id="ARBA00001957"/>
    </source>
</evidence>
<dbReference type="EMBL" id="FOAZ01000010">
    <property type="protein sequence ID" value="SEL58139.1"/>
    <property type="molecule type" value="Genomic_DNA"/>
</dbReference>
<sequence>MTATSAPRAASFAQRRLWFLDQLAKDASGSLLPLALRLRGALDVDALARALRGIADRHEVLRTRFTAVGGEPVPQLDPAGSTVLEQVEATDVATLFAEQLSRPLDLATEHPMRAALARLADDDHVLLVTIHHIAVDGWSWDVLMRELAAGYQGEAVAAPAMQYSDVAAAQAERLSGARMEKLLGYWRERLDGLAPLALPTDRPRPRFWDGAGDVVRFRLPAELVAEVDVLARTHRATRYMLLLAVYQALLGHWSGRTDIAVCSTLADRGSAKVADLIGPFVNTVVLRADLSGGPGFAALLDRVRGGVLQDLSRSEAPFDTVVRAVGGERDLSRHPLAQASFTLLNTAHHEPHLPGLDVELVPPPLGGTALDVFLDLNLCPDGTIAARLQYATALFDAATMERFSTAYVELLRLVLAEPETPVRELAARLAPLPGTAQGTDVRTLLTEWSRAADRPEAEPAPVAISGPAEAVALVCADRRVSYGELDGLTGGLANALRDAGVGVGAPVGVLVRRGIWSVAAMAAVWRAGGVYVPLDADLPEQRLTFMVREAGLAALVADEKTAFLAEELAESAAGSTVEAPAAGTATEQAASAEPRSTKPADAAPAGGHAPLPVVRVERVVPDTDAPRHAPHPAELAHVIFTSGSTGRPKAVGVEHRALAAHVAAARERFAVTAEDKVLAFSSFSFDASLDQLLPALGCGAQVVIRPDEPWLPTQIAEAVARHGLTVVNLPPTFWTELAFTLDRRSAASLVTLRLLILGGEAVPSGALAAWQEVAPWVRVVNAYGPTETTVTAATFDATEQPVDGRVPIGRPLGWRRVYVVDAHDEPVPVGVPGELLIGGPEVARGYLGRPGLTAERFVPDPFAADGSRLYRTGDVVQWLPSGALEFLGRRDDQVKIRGFRIELGEVEAVLRAAPGVVAAAVRPDAATGQSLGGYVVGDGLDTAALRAFCAERLPHYAVPADFLVLDALPVTASGKLDRNALPDLHPDRSASGADYVAPRTDDERIIASIWADVLGVERIGLDDGFFELGGHSLLATMAVSRVAERLGREVELRALFENPRIREFGPLVAASRKSAGVQVVPVDRSGPLPLSFAQERLWFLDRTSDQGDEYVLWFSWRLRGRLDRTAWQAALDAMAERHEVLRTALLEVDGRPVQQVCDPVPVPLEWFEAAQARDEEEVRRQAHTLATRRFDLTRPPMLRAGVWQLDDEEQVAVVVFHHVATDGWSKDVFIQELTELYRAELAGRRAVLPPLPVQYGDYAVWQRDRAESGALDQQLAHWTEALRGVPVLELPTDRPRPAGWSGRGGAVELTLPTEMGARLESFAREHGVTRFMVLLAVTQAVLARWTGQTDIAVGTPVTGRGRAELERLVGFFVNTVVLRADLGDEPTFTALLEQVKGRVLDAFDHQEVPFERVVEQLRPERDLSRNPLFQVMVDVQESATGGPGIEGLAASDFTLPWGSAKFDLTAAFLLYPHRFALNVEYAADLFDPGTALRFAAHVGRVLEAVLEQPDAVVDRIDLLTAEERAELVAAAGADAAAAPPFAVTGAPEDIALVCEGERLSYAELDALTGGLAAAMVAAGVTAGTPVGVCVRRGTWSVAAMTAVWRAGGMYVPLDVQLPAERLRYMLAEAGVTLVLADAVTAPVLAGLDVPLLRVDEVRPDADGPRHVPAPDDLAYTIFTSGSTGRPKAVGVEHHALAAHVAAARELFRLTPADRVLTFASLSFDASLEQILPALSVGARVVIRPDEVWSVEELAARVRDEGVTVMELTPSYWEEVVARLDVVAPDLVSLRLLVTGGEVLPSAPLATWFRHLSHVHVVNTYGPTETVISATAHEIDGPVDGRVPIGRPLGSRRAYVADPHGALVPVGIPGELLVGGPELARGYLGRTALTAERFLPDPFGPGGGRVYRTGDLVRRLPNGELEFVGRSDNQVKIRGFRVEPGEAEAVLRRHPGVHAAAVLVRELRGEPALVGYVAGAGLSADQLTAHCRAELPGYLVPSVFVLLDQLPLTVQGKLDTAALPEPEAPAPVEFVAPRTPTEIVIAQIWAEVLGVAKVGVQDDFFALGGHSLRAVSAASRLRTAFDCPVQVRDLFEHPTVELLAAEVERQLVELISAMSEDEIDLSLTWTD</sequence>
<keyword evidence="7" id="KW-1185">Reference proteome</keyword>
<proteinExistence type="predicted"/>
<evidence type="ECO:0000259" key="5">
    <source>
        <dbReference type="PROSITE" id="PS50075"/>
    </source>
</evidence>
<evidence type="ECO:0000256" key="4">
    <source>
        <dbReference type="SAM" id="MobiDB-lite"/>
    </source>
</evidence>
<dbReference type="InterPro" id="IPR006162">
    <property type="entry name" value="Ppantetheine_attach_site"/>
</dbReference>
<dbReference type="InterPro" id="IPR010071">
    <property type="entry name" value="AA_adenyl_dom"/>
</dbReference>
<dbReference type="GO" id="GO:0003824">
    <property type="term" value="F:catalytic activity"/>
    <property type="evidence" value="ECO:0007669"/>
    <property type="project" value="InterPro"/>
</dbReference>
<dbReference type="Pfam" id="PF00668">
    <property type="entry name" value="Condensation"/>
    <property type="match status" value="2"/>
</dbReference>
<dbReference type="CDD" id="cd19531">
    <property type="entry name" value="LCL_NRPS-like"/>
    <property type="match status" value="2"/>
</dbReference>
<dbReference type="InterPro" id="IPR009081">
    <property type="entry name" value="PP-bd_ACP"/>
</dbReference>
<dbReference type="FunFam" id="2.30.38.10:FF:000001">
    <property type="entry name" value="Non-ribosomal peptide synthetase PvdI"/>
    <property type="match status" value="1"/>
</dbReference>
<dbReference type="PROSITE" id="PS00012">
    <property type="entry name" value="PHOSPHOPANTETHEINE"/>
    <property type="match status" value="1"/>
</dbReference>
<dbReference type="Gene3D" id="3.30.559.30">
    <property type="entry name" value="Nonribosomal peptide synthetase, condensation domain"/>
    <property type="match status" value="2"/>
</dbReference>
<dbReference type="Gene3D" id="1.10.1200.10">
    <property type="entry name" value="ACP-like"/>
    <property type="match status" value="2"/>
</dbReference>
<dbReference type="Gene3D" id="2.30.38.10">
    <property type="entry name" value="Luciferase, Domain 3"/>
    <property type="match status" value="2"/>
</dbReference>
<dbReference type="NCBIfam" id="TIGR01733">
    <property type="entry name" value="AA-adenyl-dom"/>
    <property type="match status" value="2"/>
</dbReference>
<feature type="region of interest" description="Disordered" evidence="4">
    <location>
        <begin position="574"/>
        <end position="608"/>
    </location>
</feature>
<dbReference type="GO" id="GO:0043041">
    <property type="term" value="P:amino acid activation for nonribosomal peptide biosynthetic process"/>
    <property type="evidence" value="ECO:0007669"/>
    <property type="project" value="TreeGrafter"/>
</dbReference>
<evidence type="ECO:0000256" key="3">
    <source>
        <dbReference type="ARBA" id="ARBA00022553"/>
    </source>
</evidence>
<dbReference type="GO" id="GO:0005737">
    <property type="term" value="C:cytoplasm"/>
    <property type="evidence" value="ECO:0007669"/>
    <property type="project" value="TreeGrafter"/>
</dbReference>
<dbReference type="FunFam" id="1.10.1200.10:FF:000005">
    <property type="entry name" value="Nonribosomal peptide synthetase 1"/>
    <property type="match status" value="2"/>
</dbReference>
<feature type="domain" description="Carrier" evidence="5">
    <location>
        <begin position="2031"/>
        <end position="2106"/>
    </location>
</feature>
<dbReference type="Gene3D" id="3.40.50.980">
    <property type="match status" value="4"/>
</dbReference>
<dbReference type="PROSITE" id="PS50075">
    <property type="entry name" value="CARRIER"/>
    <property type="match status" value="2"/>
</dbReference>
<dbReference type="InterPro" id="IPR025110">
    <property type="entry name" value="AMP-bd_C"/>
</dbReference>
<dbReference type="PANTHER" id="PTHR45527:SF1">
    <property type="entry name" value="FATTY ACID SYNTHASE"/>
    <property type="match status" value="1"/>
</dbReference>
<dbReference type="Pfam" id="PF13193">
    <property type="entry name" value="AMP-binding_C"/>
    <property type="match status" value="2"/>
</dbReference>
<dbReference type="SMART" id="SM00823">
    <property type="entry name" value="PKS_PP"/>
    <property type="match status" value="2"/>
</dbReference>
<dbReference type="InterPro" id="IPR020806">
    <property type="entry name" value="PKS_PP-bd"/>
</dbReference>
<dbReference type="eggNOG" id="COG1020">
    <property type="taxonomic scope" value="Bacteria"/>
</dbReference>
<dbReference type="Pfam" id="PF00501">
    <property type="entry name" value="AMP-binding"/>
    <property type="match status" value="2"/>
</dbReference>
<dbReference type="Gene3D" id="3.30.559.10">
    <property type="entry name" value="Chloramphenicol acetyltransferase-like domain"/>
    <property type="match status" value="2"/>
</dbReference>
<feature type="domain" description="Carrier" evidence="5">
    <location>
        <begin position="997"/>
        <end position="1072"/>
    </location>
</feature>
<dbReference type="InterPro" id="IPR001242">
    <property type="entry name" value="Condensation_dom"/>
</dbReference>